<dbReference type="CDD" id="cd00009">
    <property type="entry name" value="AAA"/>
    <property type="match status" value="1"/>
</dbReference>
<dbReference type="InterPro" id="IPR025944">
    <property type="entry name" value="Sigma_54_int_dom_CS"/>
</dbReference>
<dbReference type="GO" id="GO:0000160">
    <property type="term" value="P:phosphorelay signal transduction system"/>
    <property type="evidence" value="ECO:0007669"/>
    <property type="project" value="UniProtKB-KW"/>
</dbReference>
<feature type="modified residue" description="4-aspartylphosphate" evidence="8">
    <location>
        <position position="54"/>
    </location>
</feature>
<dbReference type="InterPro" id="IPR027417">
    <property type="entry name" value="P-loop_NTPase"/>
</dbReference>
<keyword evidence="7" id="KW-0804">Transcription</keyword>
<evidence type="ECO:0000256" key="8">
    <source>
        <dbReference type="PROSITE-ProRule" id="PRU00169"/>
    </source>
</evidence>
<dbReference type="Gene3D" id="3.40.50.2300">
    <property type="match status" value="1"/>
</dbReference>
<dbReference type="SMART" id="SM00448">
    <property type="entry name" value="REC"/>
    <property type="match status" value="1"/>
</dbReference>
<dbReference type="Pfam" id="PF25601">
    <property type="entry name" value="AAA_lid_14"/>
    <property type="match status" value="1"/>
</dbReference>
<dbReference type="Pfam" id="PF00158">
    <property type="entry name" value="Sigma54_activat"/>
    <property type="match status" value="1"/>
</dbReference>
<dbReference type="PROSITE" id="PS50045">
    <property type="entry name" value="SIGMA54_INTERACT_4"/>
    <property type="match status" value="1"/>
</dbReference>
<evidence type="ECO:0000256" key="6">
    <source>
        <dbReference type="ARBA" id="ARBA00023125"/>
    </source>
</evidence>
<evidence type="ECO:0000256" key="1">
    <source>
        <dbReference type="ARBA" id="ARBA00022553"/>
    </source>
</evidence>
<evidence type="ECO:0000256" key="4">
    <source>
        <dbReference type="ARBA" id="ARBA00023012"/>
    </source>
</evidence>
<dbReference type="SUPFAM" id="SSF52172">
    <property type="entry name" value="CheY-like"/>
    <property type="match status" value="1"/>
</dbReference>
<dbReference type="InterPro" id="IPR011006">
    <property type="entry name" value="CheY-like_superfamily"/>
</dbReference>
<dbReference type="GO" id="GO:0005524">
    <property type="term" value="F:ATP binding"/>
    <property type="evidence" value="ECO:0007669"/>
    <property type="project" value="UniProtKB-KW"/>
</dbReference>
<dbReference type="Gene3D" id="3.40.50.300">
    <property type="entry name" value="P-loop containing nucleotide triphosphate hydrolases"/>
    <property type="match status" value="1"/>
</dbReference>
<evidence type="ECO:0000256" key="7">
    <source>
        <dbReference type="ARBA" id="ARBA00023163"/>
    </source>
</evidence>
<dbReference type="SUPFAM" id="SSF52540">
    <property type="entry name" value="P-loop containing nucleoside triphosphate hydrolases"/>
    <property type="match status" value="1"/>
</dbReference>
<keyword evidence="3" id="KW-0067">ATP-binding</keyword>
<dbReference type="InterPro" id="IPR009057">
    <property type="entry name" value="Homeodomain-like_sf"/>
</dbReference>
<evidence type="ECO:0000259" key="10">
    <source>
        <dbReference type="PROSITE" id="PS50110"/>
    </source>
</evidence>
<keyword evidence="5" id="KW-0805">Transcription regulation</keyword>
<evidence type="ECO:0000313" key="12">
    <source>
        <dbReference type="Proteomes" id="UP000598633"/>
    </source>
</evidence>
<dbReference type="InterPro" id="IPR003593">
    <property type="entry name" value="AAA+_ATPase"/>
</dbReference>
<proteinExistence type="predicted"/>
<comment type="caution">
    <text evidence="11">The sequence shown here is derived from an EMBL/GenBank/DDBJ whole genome shotgun (WGS) entry which is preliminary data.</text>
</comment>
<feature type="domain" description="Sigma-54 factor interaction" evidence="9">
    <location>
        <begin position="144"/>
        <end position="373"/>
    </location>
</feature>
<dbReference type="Pfam" id="PF00072">
    <property type="entry name" value="Response_reg"/>
    <property type="match status" value="1"/>
</dbReference>
<evidence type="ECO:0000256" key="5">
    <source>
        <dbReference type="ARBA" id="ARBA00023015"/>
    </source>
</evidence>
<reference evidence="11 12" key="1">
    <citation type="submission" date="2020-08" db="EMBL/GenBank/DDBJ databases">
        <title>Acidobacteriota in marine sediments use diverse sulfur dissimilation pathways.</title>
        <authorList>
            <person name="Wasmund K."/>
        </authorList>
    </citation>
    <scope>NUCLEOTIDE SEQUENCE [LARGE SCALE GENOMIC DNA]</scope>
    <source>
        <strain evidence="11">MAG AM3-A</strain>
    </source>
</reference>
<dbReference type="PROSITE" id="PS50110">
    <property type="entry name" value="RESPONSE_REGULATORY"/>
    <property type="match status" value="1"/>
</dbReference>
<dbReference type="InterPro" id="IPR002078">
    <property type="entry name" value="Sigma_54_int"/>
</dbReference>
<keyword evidence="4" id="KW-0902">Two-component regulatory system</keyword>
<organism evidence="11 12">
    <name type="scientific">Candidatus Sulfomarinibacter kjeldsenii</name>
    <dbReference type="NCBI Taxonomy" id="2885994"/>
    <lineage>
        <taxon>Bacteria</taxon>
        <taxon>Pseudomonadati</taxon>
        <taxon>Acidobacteriota</taxon>
        <taxon>Thermoanaerobaculia</taxon>
        <taxon>Thermoanaerobaculales</taxon>
        <taxon>Candidatus Sulfomarinibacteraceae</taxon>
        <taxon>Candidatus Sulfomarinibacter</taxon>
    </lineage>
</organism>
<feature type="domain" description="Response regulatory" evidence="10">
    <location>
        <begin position="4"/>
        <end position="119"/>
    </location>
</feature>
<keyword evidence="6" id="KW-0238">DNA-binding</keyword>
<evidence type="ECO:0000256" key="2">
    <source>
        <dbReference type="ARBA" id="ARBA00022741"/>
    </source>
</evidence>
<keyword evidence="1 8" id="KW-0597">Phosphoprotein</keyword>
<dbReference type="Proteomes" id="UP000598633">
    <property type="component" value="Unassembled WGS sequence"/>
</dbReference>
<dbReference type="PRINTS" id="PR01590">
    <property type="entry name" value="HTHFIS"/>
</dbReference>
<dbReference type="SMART" id="SM00382">
    <property type="entry name" value="AAA"/>
    <property type="match status" value="1"/>
</dbReference>
<dbReference type="GO" id="GO:0006355">
    <property type="term" value="P:regulation of DNA-templated transcription"/>
    <property type="evidence" value="ECO:0007669"/>
    <property type="project" value="InterPro"/>
</dbReference>
<dbReference type="PROSITE" id="PS00675">
    <property type="entry name" value="SIGMA54_INTERACT_1"/>
    <property type="match status" value="1"/>
</dbReference>
<dbReference type="Gene3D" id="1.10.10.60">
    <property type="entry name" value="Homeodomain-like"/>
    <property type="match status" value="1"/>
</dbReference>
<evidence type="ECO:0000259" key="9">
    <source>
        <dbReference type="PROSITE" id="PS50045"/>
    </source>
</evidence>
<gene>
    <name evidence="11" type="ORF">IFJ97_04430</name>
</gene>
<dbReference type="FunFam" id="3.40.50.300:FF:000006">
    <property type="entry name" value="DNA-binding transcriptional regulator NtrC"/>
    <property type="match status" value="1"/>
</dbReference>
<dbReference type="EMBL" id="JACXWA010000070">
    <property type="protein sequence ID" value="MBD3870586.1"/>
    <property type="molecule type" value="Genomic_DNA"/>
</dbReference>
<dbReference type="GO" id="GO:0043565">
    <property type="term" value="F:sequence-specific DNA binding"/>
    <property type="evidence" value="ECO:0007669"/>
    <property type="project" value="InterPro"/>
</dbReference>
<dbReference type="InterPro" id="IPR025943">
    <property type="entry name" value="Sigma_54_int_dom_ATP-bd_2"/>
</dbReference>
<dbReference type="InterPro" id="IPR002197">
    <property type="entry name" value="HTH_Fis"/>
</dbReference>
<dbReference type="PROSITE" id="PS00676">
    <property type="entry name" value="SIGMA54_INTERACT_2"/>
    <property type="match status" value="1"/>
</dbReference>
<dbReference type="InterPro" id="IPR025662">
    <property type="entry name" value="Sigma_54_int_dom_ATP-bd_1"/>
</dbReference>
<evidence type="ECO:0000256" key="3">
    <source>
        <dbReference type="ARBA" id="ARBA00022840"/>
    </source>
</evidence>
<evidence type="ECO:0000313" key="11">
    <source>
        <dbReference type="EMBL" id="MBD3870586.1"/>
    </source>
</evidence>
<dbReference type="InterPro" id="IPR058031">
    <property type="entry name" value="AAA_lid_NorR"/>
</dbReference>
<dbReference type="Pfam" id="PF02954">
    <property type="entry name" value="HTH_8"/>
    <property type="match status" value="1"/>
</dbReference>
<dbReference type="PROSITE" id="PS00688">
    <property type="entry name" value="SIGMA54_INTERACT_3"/>
    <property type="match status" value="1"/>
</dbReference>
<dbReference type="SUPFAM" id="SSF46689">
    <property type="entry name" value="Homeodomain-like"/>
    <property type="match status" value="1"/>
</dbReference>
<sequence>MEPVIFLVDDDDGSRDAMTRTLERVGYRLRAFASAEEALEKLREGDQVDAIVSDVRMPGMDGYEFLREVRAEYPILPFLLVTAYADVKDAVAALQEGADDYLTKPVKVQELRQRVQLQLERRVLSDENRRLRQRLEKSFGFEGIVGHSTAMEDLLERLRVVAPTRSTVLVVGESGTGKELVANSLHQNSPRARGPFVAINCGAIPGEILESELFGHEKGAFTGAHQRRIGLIERAAGGTLFLDEISELSADLQVKLLRVLEERHIMRVGGATQIAVDFRLVAATNRHLAEWVESGRFRQDLFYRLKVVELSIPPLRKRAGDIPLFVQHFVEYFNEELERDISGVHPAVLAALKRQSWPGNVRELRNLIETMVLFARSGEIGLEDLPAEYRTPTQQSESVEPTTWQPRPMDEIEKEAILRTVAHTGGHRARAADLLEIGLRTLQRKLKEYGEIAPRENGEPENED</sequence>
<protein>
    <submittedName>
        <fullName evidence="11">Sigma-54-dependent Fis family transcriptional regulator</fullName>
    </submittedName>
</protein>
<accession>A0A8J6YBP8</accession>
<dbReference type="Gene3D" id="1.10.8.60">
    <property type="match status" value="1"/>
</dbReference>
<name>A0A8J6YBP8_9BACT</name>
<dbReference type="AlphaFoldDB" id="A0A8J6YBP8"/>
<dbReference type="InterPro" id="IPR001789">
    <property type="entry name" value="Sig_transdc_resp-reg_receiver"/>
</dbReference>
<dbReference type="PANTHER" id="PTHR32071">
    <property type="entry name" value="TRANSCRIPTIONAL REGULATORY PROTEIN"/>
    <property type="match status" value="1"/>
</dbReference>
<dbReference type="FunFam" id="3.40.50.2300:FF:000018">
    <property type="entry name" value="DNA-binding transcriptional regulator NtrC"/>
    <property type="match status" value="1"/>
</dbReference>
<keyword evidence="2" id="KW-0547">Nucleotide-binding</keyword>